<dbReference type="InterPro" id="IPR013094">
    <property type="entry name" value="AB_hydrolase_3"/>
</dbReference>
<evidence type="ECO:0000313" key="2">
    <source>
        <dbReference type="EMBL" id="KAG9248080.1"/>
    </source>
</evidence>
<name>A0A9P7Z9Z5_9HELO</name>
<gene>
    <name evidence="2" type="ORF">BJ878DRAFT_93166</name>
</gene>
<dbReference type="Proteomes" id="UP000887226">
    <property type="component" value="Unassembled WGS sequence"/>
</dbReference>
<organism evidence="2 3">
    <name type="scientific">Calycina marina</name>
    <dbReference type="NCBI Taxonomy" id="1763456"/>
    <lineage>
        <taxon>Eukaryota</taxon>
        <taxon>Fungi</taxon>
        <taxon>Dikarya</taxon>
        <taxon>Ascomycota</taxon>
        <taxon>Pezizomycotina</taxon>
        <taxon>Leotiomycetes</taxon>
        <taxon>Helotiales</taxon>
        <taxon>Pezizellaceae</taxon>
        <taxon>Calycina</taxon>
    </lineage>
</organism>
<dbReference type="GO" id="GO:0016787">
    <property type="term" value="F:hydrolase activity"/>
    <property type="evidence" value="ECO:0007669"/>
    <property type="project" value="InterPro"/>
</dbReference>
<evidence type="ECO:0000259" key="1">
    <source>
        <dbReference type="Pfam" id="PF07859"/>
    </source>
</evidence>
<sequence length="93" mass="9657">MSGAECRLSSFAGMSAYGAVDADELGIDKNQVSIGGPSAGGNVAAVCALMTRDQPEIQKLALQLLVLPVVDEFSPYLSLEPIGMCVRPNLNSS</sequence>
<dbReference type="Pfam" id="PF07859">
    <property type="entry name" value="Abhydrolase_3"/>
    <property type="match status" value="1"/>
</dbReference>
<dbReference type="Gene3D" id="3.40.50.1820">
    <property type="entry name" value="alpha/beta hydrolase"/>
    <property type="match status" value="1"/>
</dbReference>
<accession>A0A9P7Z9Z5</accession>
<dbReference type="SUPFAM" id="SSF53474">
    <property type="entry name" value="alpha/beta-Hydrolases"/>
    <property type="match status" value="1"/>
</dbReference>
<dbReference type="EMBL" id="MU253756">
    <property type="protein sequence ID" value="KAG9248080.1"/>
    <property type="molecule type" value="Genomic_DNA"/>
</dbReference>
<dbReference type="OrthoDB" id="408631at2759"/>
<keyword evidence="3" id="KW-1185">Reference proteome</keyword>
<reference evidence="2" key="1">
    <citation type="journal article" date="2021" name="IMA Fungus">
        <title>Genomic characterization of three marine fungi, including Emericellopsis atlantica sp. nov. with signatures of a generalist lifestyle and marine biomass degradation.</title>
        <authorList>
            <person name="Hagestad O.C."/>
            <person name="Hou L."/>
            <person name="Andersen J.H."/>
            <person name="Hansen E.H."/>
            <person name="Altermark B."/>
            <person name="Li C."/>
            <person name="Kuhnert E."/>
            <person name="Cox R.J."/>
            <person name="Crous P.W."/>
            <person name="Spatafora J.W."/>
            <person name="Lail K."/>
            <person name="Amirebrahimi M."/>
            <person name="Lipzen A."/>
            <person name="Pangilinan J."/>
            <person name="Andreopoulos W."/>
            <person name="Hayes R.D."/>
            <person name="Ng V."/>
            <person name="Grigoriev I.V."/>
            <person name="Jackson S.A."/>
            <person name="Sutton T.D.S."/>
            <person name="Dobson A.D.W."/>
            <person name="Rama T."/>
        </authorList>
    </citation>
    <scope>NUCLEOTIDE SEQUENCE</scope>
    <source>
        <strain evidence="2">TRa3180A</strain>
    </source>
</reference>
<feature type="domain" description="Alpha/beta hydrolase fold-3" evidence="1">
    <location>
        <begin position="22"/>
        <end position="72"/>
    </location>
</feature>
<protein>
    <recommendedName>
        <fullName evidence="1">Alpha/beta hydrolase fold-3 domain-containing protein</fullName>
    </recommendedName>
</protein>
<dbReference type="AlphaFoldDB" id="A0A9P7Z9Z5"/>
<evidence type="ECO:0000313" key="3">
    <source>
        <dbReference type="Proteomes" id="UP000887226"/>
    </source>
</evidence>
<comment type="caution">
    <text evidence="2">The sequence shown here is derived from an EMBL/GenBank/DDBJ whole genome shotgun (WGS) entry which is preliminary data.</text>
</comment>
<proteinExistence type="predicted"/>
<dbReference type="InterPro" id="IPR029058">
    <property type="entry name" value="AB_hydrolase_fold"/>
</dbReference>